<keyword evidence="1" id="KW-0862">Zinc</keyword>
<feature type="region of interest" description="Disordered" evidence="2">
    <location>
        <begin position="340"/>
        <end position="381"/>
    </location>
</feature>
<proteinExistence type="predicted"/>
<evidence type="ECO:0000313" key="5">
    <source>
        <dbReference type="RefSeq" id="XP_056689831.1"/>
    </source>
</evidence>
<dbReference type="PANTHER" id="PTHR10492">
    <property type="match status" value="1"/>
</dbReference>
<name>A0ABM3R2I8_SPIOL</name>
<keyword evidence="1" id="KW-0863">Zinc-finger</keyword>
<keyword evidence="1" id="KW-0479">Metal-binding</keyword>
<dbReference type="Pfam" id="PF00098">
    <property type="entry name" value="zf-CCHC"/>
    <property type="match status" value="1"/>
</dbReference>
<feature type="compositionally biased region" description="Basic residues" evidence="2">
    <location>
        <begin position="341"/>
        <end position="357"/>
    </location>
</feature>
<dbReference type="SUPFAM" id="SSF57756">
    <property type="entry name" value="Retrovirus zinc finger-like domains"/>
    <property type="match status" value="1"/>
</dbReference>
<keyword evidence="4" id="KW-1185">Reference proteome</keyword>
<organism evidence="4 5">
    <name type="scientific">Spinacia oleracea</name>
    <name type="common">Spinach</name>
    <dbReference type="NCBI Taxonomy" id="3562"/>
    <lineage>
        <taxon>Eukaryota</taxon>
        <taxon>Viridiplantae</taxon>
        <taxon>Streptophyta</taxon>
        <taxon>Embryophyta</taxon>
        <taxon>Tracheophyta</taxon>
        <taxon>Spermatophyta</taxon>
        <taxon>Magnoliopsida</taxon>
        <taxon>eudicotyledons</taxon>
        <taxon>Gunneridae</taxon>
        <taxon>Pentapetalae</taxon>
        <taxon>Caryophyllales</taxon>
        <taxon>Chenopodiaceae</taxon>
        <taxon>Chenopodioideae</taxon>
        <taxon>Anserineae</taxon>
        <taxon>Spinacia</taxon>
    </lineage>
</organism>
<dbReference type="GeneID" id="130464328"/>
<evidence type="ECO:0000259" key="3">
    <source>
        <dbReference type="PROSITE" id="PS50158"/>
    </source>
</evidence>
<dbReference type="Proteomes" id="UP000813463">
    <property type="component" value="Chromosome 6"/>
</dbReference>
<protein>
    <submittedName>
        <fullName evidence="5">Uncharacterized protein isoform X1</fullName>
    </submittedName>
</protein>
<reference evidence="5" key="2">
    <citation type="submission" date="2025-08" db="UniProtKB">
        <authorList>
            <consortium name="RefSeq"/>
        </authorList>
    </citation>
    <scope>IDENTIFICATION</scope>
    <source>
        <tissue evidence="5">Leaf</tissue>
    </source>
</reference>
<dbReference type="RefSeq" id="XP_056689831.1">
    <property type="nucleotide sequence ID" value="XM_056833853.1"/>
</dbReference>
<dbReference type="Gene3D" id="4.10.60.10">
    <property type="entry name" value="Zinc finger, CCHC-type"/>
    <property type="match status" value="1"/>
</dbReference>
<evidence type="ECO:0000313" key="4">
    <source>
        <dbReference type="Proteomes" id="UP000813463"/>
    </source>
</evidence>
<dbReference type="SMART" id="SM00343">
    <property type="entry name" value="ZnF_C2HC"/>
    <property type="match status" value="1"/>
</dbReference>
<dbReference type="InterPro" id="IPR001878">
    <property type="entry name" value="Znf_CCHC"/>
</dbReference>
<dbReference type="PROSITE" id="PS50158">
    <property type="entry name" value="ZF_CCHC"/>
    <property type="match status" value="1"/>
</dbReference>
<dbReference type="Pfam" id="PF14223">
    <property type="entry name" value="Retrotran_gag_2"/>
    <property type="match status" value="1"/>
</dbReference>
<dbReference type="InterPro" id="IPR036875">
    <property type="entry name" value="Znf_CCHC_sf"/>
</dbReference>
<sequence length="417" mass="47813">MFLGWMELNKTDPIARSLTYAEFPTKFVWNKDGNREWSTRKQRFSIGRVYYIPPGSGELYYLSALLNTIQGATCYEDIRTVNGVLYSSFKEACYARGLLDDDKEYIDGITEASFWGSAQYLRSLFVTLLLSSSMSRPEFVWEQIWKFLGDDILHRQKRILQIPVLMQEEKEYVLEEAMPEAAGDGVTQAALNRWIDANKDDVKCLMLATMSADLQKTFINSDAFAIISELKNMFQDLARVERFETHRKILETKLKKGEPVSPHVLKIIGLIENMSRLDQQFSQEMAVETIIHSLHSGYDPFKLNYSMNSLDKTLTELHGMLKTAEKTLKSDKQDVLMVRGGKFKKSRKKRNAKKGGKKASPTKQTGAKSEKRKVSQPTSESECFYCKKKGHWKRDCLKLKEDQKKGTVVPSLGTKKK</sequence>
<evidence type="ECO:0000256" key="1">
    <source>
        <dbReference type="PROSITE-ProRule" id="PRU00047"/>
    </source>
</evidence>
<feature type="domain" description="CCHC-type" evidence="3">
    <location>
        <begin position="383"/>
        <end position="396"/>
    </location>
</feature>
<dbReference type="PANTHER" id="PTHR10492:SF74">
    <property type="entry name" value="ATP-DEPENDENT DNA HELICASE"/>
    <property type="match status" value="1"/>
</dbReference>
<gene>
    <name evidence="5" type="primary">LOC130464328</name>
</gene>
<accession>A0ABM3R2I8</accession>
<reference evidence="4" key="1">
    <citation type="journal article" date="2021" name="Nat. Commun.">
        <title>Genomic analyses provide insights into spinach domestication and the genetic basis of agronomic traits.</title>
        <authorList>
            <person name="Cai X."/>
            <person name="Sun X."/>
            <person name="Xu C."/>
            <person name="Sun H."/>
            <person name="Wang X."/>
            <person name="Ge C."/>
            <person name="Zhang Z."/>
            <person name="Wang Q."/>
            <person name="Fei Z."/>
            <person name="Jiao C."/>
            <person name="Wang Q."/>
        </authorList>
    </citation>
    <scope>NUCLEOTIDE SEQUENCE [LARGE SCALE GENOMIC DNA]</scope>
    <source>
        <strain evidence="4">cv. Varoflay</strain>
    </source>
</reference>
<evidence type="ECO:0000256" key="2">
    <source>
        <dbReference type="SAM" id="MobiDB-lite"/>
    </source>
</evidence>